<dbReference type="InterPro" id="IPR044926">
    <property type="entry name" value="RGS_subdomain_2"/>
</dbReference>
<dbReference type="AlphaFoldDB" id="A0ABD0W6B0"/>
<sequence length="186" mass="21448">MCRGFVTLQQTCLERAKQIKVKFGTLLQRPGDDSTKNVISPPKKSKGCLETLPKHKRPPKEEVTQWGKALDNVLINSYGLATFRDFLSSEFSEENIEFWLACEEYKSTKDPGKMAAKAKRICQDFLQTGAKWEVNIDHFTKDKTLRNIAQLTPMTFDLAQRQVFALMEKDSYGRFLKSNQYQEIIK</sequence>
<proteinExistence type="predicted"/>
<dbReference type="Pfam" id="PF00615">
    <property type="entry name" value="RGS"/>
    <property type="match status" value="1"/>
</dbReference>
<dbReference type="SMART" id="SM00315">
    <property type="entry name" value="RGS"/>
    <property type="match status" value="1"/>
</dbReference>
<dbReference type="PANTHER" id="PTHR10845">
    <property type="entry name" value="REGULATOR OF G PROTEIN SIGNALING"/>
    <property type="match status" value="1"/>
</dbReference>
<dbReference type="Gene3D" id="1.10.167.10">
    <property type="entry name" value="Regulator of G-protein Signalling 4, domain 2"/>
    <property type="match status" value="1"/>
</dbReference>
<dbReference type="InterPro" id="IPR016137">
    <property type="entry name" value="RGS"/>
</dbReference>
<dbReference type="InterPro" id="IPR036305">
    <property type="entry name" value="RGS_sf"/>
</dbReference>
<comment type="caution">
    <text evidence="2">The sequence shown here is derived from an EMBL/GenBank/DDBJ whole genome shotgun (WGS) entry which is preliminary data.</text>
</comment>
<evidence type="ECO:0000259" key="1">
    <source>
        <dbReference type="PROSITE" id="PS50132"/>
    </source>
</evidence>
<dbReference type="Proteomes" id="UP001557470">
    <property type="component" value="Unassembled WGS sequence"/>
</dbReference>
<evidence type="ECO:0000313" key="2">
    <source>
        <dbReference type="EMBL" id="KAL0966797.1"/>
    </source>
</evidence>
<accession>A0ABD0W6B0</accession>
<evidence type="ECO:0000313" key="3">
    <source>
        <dbReference type="Proteomes" id="UP001557470"/>
    </source>
</evidence>
<reference evidence="2 3" key="1">
    <citation type="submission" date="2024-06" db="EMBL/GenBank/DDBJ databases">
        <authorList>
            <person name="Pan Q."/>
            <person name="Wen M."/>
            <person name="Jouanno E."/>
            <person name="Zahm M."/>
            <person name="Klopp C."/>
            <person name="Cabau C."/>
            <person name="Louis A."/>
            <person name="Berthelot C."/>
            <person name="Parey E."/>
            <person name="Roest Crollius H."/>
            <person name="Montfort J."/>
            <person name="Robinson-Rechavi M."/>
            <person name="Bouchez O."/>
            <person name="Lampietro C."/>
            <person name="Lopez Roques C."/>
            <person name="Donnadieu C."/>
            <person name="Postlethwait J."/>
            <person name="Bobe J."/>
            <person name="Verreycken H."/>
            <person name="Guiguen Y."/>
        </authorList>
    </citation>
    <scope>NUCLEOTIDE SEQUENCE [LARGE SCALE GENOMIC DNA]</scope>
    <source>
        <strain evidence="2">Up_M1</strain>
        <tissue evidence="2">Testis</tissue>
    </source>
</reference>
<dbReference type="EMBL" id="JAGEUA010000009">
    <property type="protein sequence ID" value="KAL0966797.1"/>
    <property type="molecule type" value="Genomic_DNA"/>
</dbReference>
<dbReference type="PROSITE" id="PS50132">
    <property type="entry name" value="RGS"/>
    <property type="match status" value="1"/>
</dbReference>
<dbReference type="FunFam" id="1.10.167.10:FF:000001">
    <property type="entry name" value="Putative regulator of g-protein signaling 12"/>
    <property type="match status" value="1"/>
</dbReference>
<keyword evidence="3" id="KW-1185">Reference proteome</keyword>
<feature type="domain" description="RGS" evidence="1">
    <location>
        <begin position="69"/>
        <end position="185"/>
    </location>
</feature>
<dbReference type="PRINTS" id="PR01301">
    <property type="entry name" value="RGSPROTEIN"/>
</dbReference>
<name>A0ABD0W6B0_UMBPY</name>
<organism evidence="2 3">
    <name type="scientific">Umbra pygmaea</name>
    <name type="common">Eastern mudminnow</name>
    <dbReference type="NCBI Taxonomy" id="75934"/>
    <lineage>
        <taxon>Eukaryota</taxon>
        <taxon>Metazoa</taxon>
        <taxon>Chordata</taxon>
        <taxon>Craniata</taxon>
        <taxon>Vertebrata</taxon>
        <taxon>Euteleostomi</taxon>
        <taxon>Actinopterygii</taxon>
        <taxon>Neopterygii</taxon>
        <taxon>Teleostei</taxon>
        <taxon>Protacanthopterygii</taxon>
        <taxon>Esociformes</taxon>
        <taxon>Umbridae</taxon>
        <taxon>Umbra</taxon>
    </lineage>
</organism>
<dbReference type="SUPFAM" id="SSF48097">
    <property type="entry name" value="Regulator of G-protein signaling, RGS"/>
    <property type="match status" value="1"/>
</dbReference>
<dbReference type="PANTHER" id="PTHR10845:SF42">
    <property type="entry name" value="REGULATOR OF G-PROTEIN SIGNALING 5"/>
    <property type="match status" value="1"/>
</dbReference>
<protein>
    <recommendedName>
        <fullName evidence="1">RGS domain-containing protein</fullName>
    </recommendedName>
</protein>
<gene>
    <name evidence="2" type="ORF">UPYG_G00300260</name>
</gene>